<comment type="caution">
    <text evidence="8">The sequence shown here is derived from an EMBL/GenBank/DDBJ whole genome shotgun (WGS) entry which is preliminary data.</text>
</comment>
<accession>A0AAP3GB39</accession>
<dbReference type="PANTHER" id="PTHR22683">
    <property type="entry name" value="SPORULATION PROTEIN RELATED"/>
    <property type="match status" value="1"/>
</dbReference>
<reference evidence="8" key="1">
    <citation type="submission" date="2022-09" db="EMBL/GenBank/DDBJ databases">
        <title>Genome analysis and characterization of larvicidal activity of Brevibacillus strains.</title>
        <authorList>
            <person name="Patrusheva E.V."/>
            <person name="Izotova A.O."/>
            <person name="Toshchakov S.V."/>
            <person name="Sineoky S.P."/>
        </authorList>
    </citation>
    <scope>NUCLEOTIDE SEQUENCE</scope>
    <source>
        <strain evidence="8">VKPM_B-13247</strain>
    </source>
</reference>
<evidence type="ECO:0000313" key="9">
    <source>
        <dbReference type="Proteomes" id="UP001077662"/>
    </source>
</evidence>
<feature type="domain" description="FtsK" evidence="7">
    <location>
        <begin position="1115"/>
        <end position="1328"/>
    </location>
</feature>
<evidence type="ECO:0000259" key="7">
    <source>
        <dbReference type="PROSITE" id="PS50901"/>
    </source>
</evidence>
<dbReference type="PROSITE" id="PS50901">
    <property type="entry name" value="FTSK"/>
    <property type="match status" value="3"/>
</dbReference>
<dbReference type="InterPro" id="IPR003593">
    <property type="entry name" value="AAA+_ATPase"/>
</dbReference>
<dbReference type="GO" id="GO:0005524">
    <property type="term" value="F:ATP binding"/>
    <property type="evidence" value="ECO:0007669"/>
    <property type="project" value="UniProtKB-UniRule"/>
</dbReference>
<sequence length="1406" mass="160282">MAYDYFQRSPRLKRTLPKQTVEIHRPPLVPQPPAFSIISILIPIIITGISLFAYLYIGSRMNTGNKNFFVFQMISMSVMIVSYTVPVFTYLYNKRNYRRQVETRTNQYQEELEKHRRELIELQEEQRSIMHELNPSVWKCIQRIEERSSSLWERSTRDEDFLRLRTGEGTLPATYQIIVPKQEGYETDPLVEEAQNLSRTFGRVESVPIQLPLFQSKVIGVVGEQEAVLNAIRVMVLQMVTHHSPDEVKIATFYPEWEEEQWKWLRWLPHTWNDEQTLRFVAQEKGNAHQLLDFLYSQLNRRKMTRATDFRKAVELPCWVFILSAPHLIEDEPILPLLLKEAEAIGACTILLADSKDSLPMQCQLIVEVQGDRGTCKETVTGDATGIGDGEIAFTVDTLPLDTVEHAARMMASLKVKRSTAAEIPQLLSLFDLLGIEKIEDLDVAALWRGNRFPESLPVPVGVRTGGKKILLNLHDKIERRGHGPHGLIAGTTGSGKSEVIQSIVASLAVHYHPHEMAFLLIDYKGGGMSNTFRDLPHVVGSITNLDDRLLERAMVSLRAELIRRQKILNEAGDLQHIDEYYETAWRTTHPLPHLVIIIDEFAQLKKEHPEFMNELISIATIGRTLGVHLILATQKPGGVVDDKIWSNARFRICLRVQDDADSREMLKIPDAAWITTPGRGYLQVGSNEEFDLLQFAWSGAPYHADQKRNENELEIYEISLSGKRTKCEIQENVNINRTRKQKKQLQVLMEYLAGIAEQEGISRLPGPWLPPLPQQLSLEDISDCTYGWNGREWVAGVPNLSAIVGLVDDLANQRQEPLLVSLEDGHLPIYGMPGTGKTTFLQTFLFSLATRHSPEHLHFYLLDFGRTLRDFSYLPHVGSVILDNESDKIKRLFHYLLQEVSRRRELLANSGVKTLRAYQMSTGITVPRIVVCIDGYLNFRNQYAYENDQLEQLLREGGSVGLSFVVTANRITDILERIRSNFSLGVAFELSDPSDYYFAVGRPTKPPVHLPEGRGLVKGQLPPLEFQTAFPIAGEDDMQRSVRLRNVMEQMSIAWEGERPKEIVSLPEVVLLEELVDIEPVTSNKSSISTIPDITISSPSRSLRVPVGIYVDDLTPFEVDLKEGPFFVVGSPMEGGKTSFLMTWVLSLCYHVSPQDLEIYFIDYRASSMNLMSLNNLPHIQGRATRESELGELLTTLSAKIKMRQHHGEHLKNQSPVRDQQISNQMWKDELLKQVESSKTVEALQLSNDKEPALLLVIDDADLFFKETTDYQIKDQLAQLIRQGRNRDLYVIISGVPADFPFSSNDWLSEIKNMQTGFLFGSIDASDLAFFKIPSTEASHYPHATFNKMLPPGQGYFAKRRYHRVKAAVPFDEERSLQDFIVTINQKWLREDVCRPRDLYNNIYS</sequence>
<feature type="domain" description="FtsK" evidence="7">
    <location>
        <begin position="467"/>
        <end position="664"/>
    </location>
</feature>
<feature type="coiled-coil region" evidence="5">
    <location>
        <begin position="98"/>
        <end position="132"/>
    </location>
</feature>
<dbReference type="RefSeq" id="WP_258433016.1">
    <property type="nucleotide sequence ID" value="NZ_JANSGW010000005.1"/>
</dbReference>
<dbReference type="InterPro" id="IPR027417">
    <property type="entry name" value="P-loop_NTPase"/>
</dbReference>
<keyword evidence="5" id="KW-0175">Coiled coil</keyword>
<dbReference type="EMBL" id="JAPTNE010000005">
    <property type="protein sequence ID" value="MCZ0806265.1"/>
    <property type="molecule type" value="Genomic_DNA"/>
</dbReference>
<dbReference type="Pfam" id="PF01580">
    <property type="entry name" value="FtsK_SpoIIIE"/>
    <property type="match status" value="3"/>
</dbReference>
<keyword evidence="2 4" id="KW-0547">Nucleotide-binding</keyword>
<evidence type="ECO:0000256" key="2">
    <source>
        <dbReference type="ARBA" id="ARBA00022741"/>
    </source>
</evidence>
<proteinExistence type="predicted"/>
<evidence type="ECO:0000313" key="8">
    <source>
        <dbReference type="EMBL" id="MCZ0806265.1"/>
    </source>
</evidence>
<keyword evidence="6" id="KW-0812">Transmembrane</keyword>
<feature type="binding site" evidence="4">
    <location>
        <begin position="1132"/>
        <end position="1139"/>
    </location>
    <ligand>
        <name>ATP</name>
        <dbReference type="ChEBI" id="CHEBI:30616"/>
    </ligand>
</feature>
<keyword evidence="1" id="KW-0677">Repeat</keyword>
<feature type="transmembrane region" description="Helical" evidence="6">
    <location>
        <begin position="34"/>
        <end position="57"/>
    </location>
</feature>
<evidence type="ECO:0000256" key="5">
    <source>
        <dbReference type="SAM" id="Coils"/>
    </source>
</evidence>
<protein>
    <submittedName>
        <fullName evidence="8">Type VII secretion protein EssC</fullName>
    </submittedName>
</protein>
<dbReference type="Gene3D" id="3.40.50.300">
    <property type="entry name" value="P-loop containing nucleotide triphosphate hydrolases"/>
    <property type="match status" value="4"/>
</dbReference>
<dbReference type="PANTHER" id="PTHR22683:SF1">
    <property type="entry name" value="TYPE VII SECRETION SYSTEM PROTEIN ESSC"/>
    <property type="match status" value="1"/>
</dbReference>
<dbReference type="NCBIfam" id="TIGR03928">
    <property type="entry name" value="T7_EssCb_Firm"/>
    <property type="match status" value="1"/>
</dbReference>
<dbReference type="GO" id="GO:0003677">
    <property type="term" value="F:DNA binding"/>
    <property type="evidence" value="ECO:0007669"/>
    <property type="project" value="InterPro"/>
</dbReference>
<feature type="binding site" evidence="4">
    <location>
        <begin position="832"/>
        <end position="839"/>
    </location>
    <ligand>
        <name>ATP</name>
        <dbReference type="ChEBI" id="CHEBI:30616"/>
    </ligand>
</feature>
<dbReference type="InterPro" id="IPR023839">
    <property type="entry name" value="Firmicutes_EssC_C"/>
</dbReference>
<dbReference type="InterPro" id="IPR002543">
    <property type="entry name" value="FtsK_dom"/>
</dbReference>
<feature type="domain" description="FtsK" evidence="7">
    <location>
        <begin position="816"/>
        <end position="998"/>
    </location>
</feature>
<dbReference type="SUPFAM" id="SSF52540">
    <property type="entry name" value="P-loop containing nucleoside triphosphate hydrolases"/>
    <property type="match status" value="3"/>
</dbReference>
<feature type="binding site" evidence="4">
    <location>
        <begin position="491"/>
        <end position="498"/>
    </location>
    <ligand>
        <name>ATP</name>
        <dbReference type="ChEBI" id="CHEBI:30616"/>
    </ligand>
</feature>
<dbReference type="InterPro" id="IPR050206">
    <property type="entry name" value="FtsK/SpoIIIE/SftA"/>
</dbReference>
<evidence type="ECO:0000256" key="4">
    <source>
        <dbReference type="PROSITE-ProRule" id="PRU00289"/>
    </source>
</evidence>
<evidence type="ECO:0000256" key="6">
    <source>
        <dbReference type="SAM" id="Phobius"/>
    </source>
</evidence>
<name>A0AAP3GB39_BRELA</name>
<keyword evidence="3 4" id="KW-0067">ATP-binding</keyword>
<keyword evidence="6" id="KW-0472">Membrane</keyword>
<feature type="transmembrane region" description="Helical" evidence="6">
    <location>
        <begin position="69"/>
        <end position="92"/>
    </location>
</feature>
<dbReference type="CDD" id="cd01127">
    <property type="entry name" value="TrwB_TraG_TraD_VirD4"/>
    <property type="match status" value="1"/>
</dbReference>
<dbReference type="SMART" id="SM00382">
    <property type="entry name" value="AAA"/>
    <property type="match status" value="2"/>
</dbReference>
<keyword evidence="6" id="KW-1133">Transmembrane helix</keyword>
<dbReference type="GO" id="GO:0016020">
    <property type="term" value="C:membrane"/>
    <property type="evidence" value="ECO:0007669"/>
    <property type="project" value="UniProtKB-SubCell"/>
</dbReference>
<evidence type="ECO:0000256" key="3">
    <source>
        <dbReference type="ARBA" id="ARBA00022840"/>
    </source>
</evidence>
<dbReference type="Proteomes" id="UP001077662">
    <property type="component" value="Unassembled WGS sequence"/>
</dbReference>
<organism evidence="8 9">
    <name type="scientific">Brevibacillus laterosporus</name>
    <name type="common">Bacillus laterosporus</name>
    <dbReference type="NCBI Taxonomy" id="1465"/>
    <lineage>
        <taxon>Bacteria</taxon>
        <taxon>Bacillati</taxon>
        <taxon>Bacillota</taxon>
        <taxon>Bacilli</taxon>
        <taxon>Bacillales</taxon>
        <taxon>Paenibacillaceae</taxon>
        <taxon>Brevibacillus</taxon>
    </lineage>
</organism>
<evidence type="ECO:0000256" key="1">
    <source>
        <dbReference type="ARBA" id="ARBA00022737"/>
    </source>
</evidence>
<gene>
    <name evidence="8" type="primary">essC</name>
    <name evidence="8" type="ORF">O0554_04930</name>
</gene>